<evidence type="ECO:0000256" key="1">
    <source>
        <dbReference type="SAM" id="MobiDB-lite"/>
    </source>
</evidence>
<protein>
    <submittedName>
        <fullName evidence="2">Uncharacterized protein</fullName>
    </submittedName>
</protein>
<keyword evidence="3" id="KW-1185">Reference proteome</keyword>
<dbReference type="EMBL" id="CP063407">
    <property type="protein sequence ID" value="QSZ33390.1"/>
    <property type="molecule type" value="Genomic_DNA"/>
</dbReference>
<sequence length="205" mass="22155">MSTTTLESIPPPAPPPCLPPNFTFSPSTLYLFLADIGHESFSHLTKFIPTLLFLLKLCPIDTILHPALRARLGVLGLQAQLRSLETISPPSLPPNPKGEEEGLRASEEVDVEVSVLVSDERVKDEGGEEGAEAEAVAAAEGNEITCRTWIKSTLHILDEEGYITFPETIGPKIVVDSIEAEAVAGAGWNKMRGTVGWERSAWLGD</sequence>
<name>A0A8A3PE79_9HELO</name>
<dbReference type="Proteomes" id="UP000672032">
    <property type="component" value="Chromosome 3"/>
</dbReference>
<feature type="region of interest" description="Disordered" evidence="1">
    <location>
        <begin position="86"/>
        <end position="105"/>
    </location>
</feature>
<gene>
    <name evidence="2" type="ORF">DSL72_002978</name>
</gene>
<accession>A0A8A3PE79</accession>
<evidence type="ECO:0000313" key="3">
    <source>
        <dbReference type="Proteomes" id="UP000672032"/>
    </source>
</evidence>
<dbReference type="OrthoDB" id="3016366at2759"/>
<proteinExistence type="predicted"/>
<dbReference type="AlphaFoldDB" id="A0A8A3PE79"/>
<evidence type="ECO:0000313" key="2">
    <source>
        <dbReference type="EMBL" id="QSZ33390.1"/>
    </source>
</evidence>
<organism evidence="2 3">
    <name type="scientific">Monilinia vaccinii-corymbosi</name>
    <dbReference type="NCBI Taxonomy" id="61207"/>
    <lineage>
        <taxon>Eukaryota</taxon>
        <taxon>Fungi</taxon>
        <taxon>Dikarya</taxon>
        <taxon>Ascomycota</taxon>
        <taxon>Pezizomycotina</taxon>
        <taxon>Leotiomycetes</taxon>
        <taxon>Helotiales</taxon>
        <taxon>Sclerotiniaceae</taxon>
        <taxon>Monilinia</taxon>
    </lineage>
</organism>
<reference evidence="2" key="1">
    <citation type="submission" date="2020-10" db="EMBL/GenBank/DDBJ databases">
        <title>Genome Sequence of Monilinia vaccinii-corymbosi Sheds Light on Mummy Berry Disease Infection of Blueberry and Mating Type.</title>
        <authorList>
            <person name="Yow A.G."/>
            <person name="Zhang Y."/>
            <person name="Bansal K."/>
            <person name="Eacker S.M."/>
            <person name="Sullivan S."/>
            <person name="Liachko I."/>
            <person name="Cubeta M.A."/>
            <person name="Rollins J.A."/>
            <person name="Ashrafi H."/>
        </authorList>
    </citation>
    <scope>NUCLEOTIDE SEQUENCE</scope>
    <source>
        <strain evidence="2">RL-1</strain>
    </source>
</reference>